<proteinExistence type="predicted"/>
<dbReference type="Proteomes" id="UP000886198">
    <property type="component" value="Unassembled WGS sequence"/>
</dbReference>
<protein>
    <recommendedName>
        <fullName evidence="2">DUF3324 domain-containing protein</fullName>
    </recommendedName>
</protein>
<comment type="caution">
    <text evidence="1">The sequence shown here is derived from an EMBL/GenBank/DDBJ whole genome shotgun (WGS) entry which is preliminary data.</text>
</comment>
<name>A0A7C1HAC6_9BACT</name>
<gene>
    <name evidence="1" type="ORF">ENN47_09970</name>
</gene>
<accession>A0A7C1HAC6</accession>
<evidence type="ECO:0008006" key="2">
    <source>
        <dbReference type="Google" id="ProtNLM"/>
    </source>
</evidence>
<organism evidence="1">
    <name type="scientific">Mesotoga infera</name>
    <dbReference type="NCBI Taxonomy" id="1236046"/>
    <lineage>
        <taxon>Bacteria</taxon>
        <taxon>Thermotogati</taxon>
        <taxon>Thermotogota</taxon>
        <taxon>Thermotogae</taxon>
        <taxon>Kosmotogales</taxon>
        <taxon>Kosmotogaceae</taxon>
        <taxon>Mesotoga</taxon>
    </lineage>
</organism>
<dbReference type="AlphaFoldDB" id="A0A7C1HAC6"/>
<evidence type="ECO:0000313" key="1">
    <source>
        <dbReference type="EMBL" id="HDP78488.1"/>
    </source>
</evidence>
<sequence length="259" mass="28952">MSKKFVLFLLMLSVITLRADVLIINGLTHIFAASSGQVLSGRIELQNNSSEPAVVRFYLTDYFFHHTGSTEYPEAGSLQRSNANWIELQAPEVTVPRNSNMTYSFSVIVPSDENLSGTYWGVIMVEPMIAFADEELEGITVRTQTRYAVQVVTNFGEPDSRSIEIVGRSLSNNDGVYSLIMDIKNTSDWWMRPEVSASIFNQAGEVVGEFMGNTLRLYPQTSGRFVVPFEGLSSGDYRVLALIRDGEDVWGAQYSMKIE</sequence>
<reference evidence="1" key="1">
    <citation type="journal article" date="2020" name="mSystems">
        <title>Genome- and Community-Level Interaction Insights into Carbon Utilization and Element Cycling Functions of Hydrothermarchaeota in Hydrothermal Sediment.</title>
        <authorList>
            <person name="Zhou Z."/>
            <person name="Liu Y."/>
            <person name="Xu W."/>
            <person name="Pan J."/>
            <person name="Luo Z.H."/>
            <person name="Li M."/>
        </authorList>
    </citation>
    <scope>NUCLEOTIDE SEQUENCE [LARGE SCALE GENOMIC DNA]</scope>
    <source>
        <strain evidence="1">SpSt-1179</strain>
    </source>
</reference>
<dbReference type="EMBL" id="DSBT01000307">
    <property type="protein sequence ID" value="HDP78488.1"/>
    <property type="molecule type" value="Genomic_DNA"/>
</dbReference>